<dbReference type="Proteomes" id="UP001162029">
    <property type="component" value="Unassembled WGS sequence"/>
</dbReference>
<sequence length="200" mass="22001">MTTTLKGDGYADDTALFLSDPCQITRAIQIVNDFGAVSGLLLHLCKTIAIALHPDGLSADINWTWQITLQPASAFVKYLGLQVGSTNGAEHSWHIALDQLKTRVRLASQKTLTIEQRAIVASAVILAKLLYIARHAWPTTRTVRLMEKYIKNYVWHGVFCTLDTRCTTWMTGTLAGLRRKEGGLAVPNLRAELLALAAVT</sequence>
<name>A0AAV0TSK4_9STRA</name>
<evidence type="ECO:0000313" key="2">
    <source>
        <dbReference type="Proteomes" id="UP001162029"/>
    </source>
</evidence>
<comment type="caution">
    <text evidence="1">The sequence shown here is derived from an EMBL/GenBank/DDBJ whole genome shotgun (WGS) entry which is preliminary data.</text>
</comment>
<protein>
    <recommendedName>
        <fullName evidence="3">Reverse transcriptase domain-containing protein</fullName>
    </recommendedName>
</protein>
<dbReference type="EMBL" id="CANTFM010000532">
    <property type="protein sequence ID" value="CAI5724387.1"/>
    <property type="molecule type" value="Genomic_DNA"/>
</dbReference>
<dbReference type="AlphaFoldDB" id="A0AAV0TSK4"/>
<organism evidence="1 2">
    <name type="scientific">Peronospora destructor</name>
    <dbReference type="NCBI Taxonomy" id="86335"/>
    <lineage>
        <taxon>Eukaryota</taxon>
        <taxon>Sar</taxon>
        <taxon>Stramenopiles</taxon>
        <taxon>Oomycota</taxon>
        <taxon>Peronosporomycetes</taxon>
        <taxon>Peronosporales</taxon>
        <taxon>Peronosporaceae</taxon>
        <taxon>Peronospora</taxon>
    </lineage>
</organism>
<proteinExistence type="predicted"/>
<accession>A0AAV0TSK4</accession>
<reference evidence="1" key="1">
    <citation type="submission" date="2022-12" db="EMBL/GenBank/DDBJ databases">
        <authorList>
            <person name="Webb A."/>
        </authorList>
    </citation>
    <scope>NUCLEOTIDE SEQUENCE</scope>
    <source>
        <strain evidence="1">Pd1</strain>
    </source>
</reference>
<keyword evidence="2" id="KW-1185">Reference proteome</keyword>
<gene>
    <name evidence="1" type="ORF">PDE001_LOCUS3118</name>
</gene>
<evidence type="ECO:0000313" key="1">
    <source>
        <dbReference type="EMBL" id="CAI5724387.1"/>
    </source>
</evidence>
<evidence type="ECO:0008006" key="3">
    <source>
        <dbReference type="Google" id="ProtNLM"/>
    </source>
</evidence>